<dbReference type="EMBL" id="CAKXZS010000030">
    <property type="protein sequence ID" value="CAH2404489.1"/>
    <property type="molecule type" value="Genomic_DNA"/>
</dbReference>
<dbReference type="PANTHER" id="PTHR30029">
    <property type="entry name" value="STAGE V SPORULATION PROTEIN R"/>
    <property type="match status" value="1"/>
</dbReference>
<reference evidence="4" key="1">
    <citation type="submission" date="2022-03" db="EMBL/GenBank/DDBJ databases">
        <authorList>
            <person name="Brunel B."/>
        </authorList>
    </citation>
    <scope>NUCLEOTIDE SEQUENCE</scope>
    <source>
        <strain evidence="4">STM4922sample</strain>
    </source>
</reference>
<dbReference type="InterPro" id="IPR057008">
    <property type="entry name" value="SpoVR-like_C"/>
</dbReference>
<dbReference type="InterPro" id="IPR056174">
    <property type="entry name" value="SpoVR_N"/>
</dbReference>
<evidence type="ECO:0000259" key="3">
    <source>
        <dbReference type="Pfam" id="PF24755"/>
    </source>
</evidence>
<organism evidence="4 5">
    <name type="scientific">Mesorhizobium ventifaucium</name>
    <dbReference type="NCBI Taxonomy" id="666020"/>
    <lineage>
        <taxon>Bacteria</taxon>
        <taxon>Pseudomonadati</taxon>
        <taxon>Pseudomonadota</taxon>
        <taxon>Alphaproteobacteria</taxon>
        <taxon>Hyphomicrobiales</taxon>
        <taxon>Phyllobacteriaceae</taxon>
        <taxon>Mesorhizobium</taxon>
    </lineage>
</organism>
<sequence length="534" mass="61162">MAIQTSKSGQTSKFGQTGKSSQTSQSGLLFSGSDWDFKTLSRAYEAIEAIAIEELHLDIYPVQMEIISSQQMLDAYSSVGMPLMYRHWSFGKHFLYQELLYRKGGRGLAYELVINSNPCIVYLMEENTMALQALVTAHAALGHNHFFKNNHLFRQWTDASAILSYLDFAKGYIARCEERHGVAAVEAILDAAHALMEQGVFRYRRPPKLSSERQREGVRERLEYEERSYNDLWRTLPRSKDGTKASGTDLGIAERKKTLNLPEENLLYFLEKNSLVLEPWQREIIRIVRVVAQYFYPQRQTQVMNEGCATFVHYTLMNMLFDRGLISEGAMLEILRNHSNVIFQPGFDDPRFSGINPYALGLDMMQDIQRISTEPTAEDRDWFPDFAGNGNWRETLLDAWANHRDESFIRQYLSPALMRKWRFFILADAASEPHYEVASIHNERGYEKIRAGLAQSYDIGASRPDIQVVDVDLLGDRQLRLEHKVKNGIMLEEASRDAALRHIRTLWGYEVSLAAIDAQTGGTLNERSTSQIGE</sequence>
<name>A0ABM9E6W1_9HYPH</name>
<feature type="domain" description="SpoVR-like C-terminal" evidence="3">
    <location>
        <begin position="464"/>
        <end position="517"/>
    </location>
</feature>
<dbReference type="Pfam" id="PF04293">
    <property type="entry name" value="SpoVR"/>
    <property type="match status" value="1"/>
</dbReference>
<feature type="domain" description="SpoVR protein-like N-terminal" evidence="2">
    <location>
        <begin position="34"/>
        <end position="460"/>
    </location>
</feature>
<evidence type="ECO:0000313" key="5">
    <source>
        <dbReference type="Proteomes" id="UP001152604"/>
    </source>
</evidence>
<dbReference type="RefSeq" id="WP_254026933.1">
    <property type="nucleotide sequence ID" value="NZ_CAKXZS010000030.1"/>
</dbReference>
<protein>
    <submittedName>
        <fullName evidence="4">SpoVR-like protein</fullName>
    </submittedName>
</protein>
<feature type="region of interest" description="Disordered" evidence="1">
    <location>
        <begin position="1"/>
        <end position="25"/>
    </location>
</feature>
<feature type="compositionally biased region" description="Low complexity" evidence="1">
    <location>
        <begin position="15"/>
        <end position="25"/>
    </location>
</feature>
<dbReference type="InterPro" id="IPR007390">
    <property type="entry name" value="Spore_V_R"/>
</dbReference>
<proteinExistence type="predicted"/>
<keyword evidence="5" id="KW-1185">Reference proteome</keyword>
<dbReference type="PANTHER" id="PTHR30029:SF2">
    <property type="entry name" value="STAGE V SPORULATION PROTEIN R"/>
    <property type="match status" value="1"/>
</dbReference>
<evidence type="ECO:0000256" key="1">
    <source>
        <dbReference type="SAM" id="MobiDB-lite"/>
    </source>
</evidence>
<comment type="caution">
    <text evidence="4">The sequence shown here is derived from an EMBL/GenBank/DDBJ whole genome shotgun (WGS) entry which is preliminary data.</text>
</comment>
<evidence type="ECO:0000259" key="2">
    <source>
        <dbReference type="Pfam" id="PF04293"/>
    </source>
</evidence>
<evidence type="ECO:0000313" key="4">
    <source>
        <dbReference type="EMBL" id="CAH2404489.1"/>
    </source>
</evidence>
<feature type="compositionally biased region" description="Polar residues" evidence="1">
    <location>
        <begin position="1"/>
        <end position="14"/>
    </location>
</feature>
<accession>A0ABM9E6W1</accession>
<gene>
    <name evidence="4" type="ORF">MES4922_360125</name>
</gene>
<dbReference type="InterPro" id="IPR057270">
    <property type="entry name" value="Ycgb-like"/>
</dbReference>
<dbReference type="Proteomes" id="UP001152604">
    <property type="component" value="Unassembled WGS sequence"/>
</dbReference>
<dbReference type="NCBIfam" id="NF008737">
    <property type="entry name" value="PRK11767.1"/>
    <property type="match status" value="1"/>
</dbReference>
<dbReference type="Pfam" id="PF24755">
    <property type="entry name" value="SpoVR_C"/>
    <property type="match status" value="1"/>
</dbReference>